<feature type="DNA-binding region" description="H-T-H motif" evidence="2">
    <location>
        <begin position="24"/>
        <end position="43"/>
    </location>
</feature>
<name>A0ABV3FMT6_9NOCA</name>
<protein>
    <submittedName>
        <fullName evidence="4">TetR family transcriptional regulator</fullName>
    </submittedName>
</protein>
<comment type="caution">
    <text evidence="4">The sequence shown here is derived from an EMBL/GenBank/DDBJ whole genome shotgun (WGS) entry which is preliminary data.</text>
</comment>
<dbReference type="SUPFAM" id="SSF46689">
    <property type="entry name" value="Homeodomain-like"/>
    <property type="match status" value="1"/>
</dbReference>
<organism evidence="4 5">
    <name type="scientific">Nocardia aurea</name>
    <dbReference type="NCBI Taxonomy" id="2144174"/>
    <lineage>
        <taxon>Bacteria</taxon>
        <taxon>Bacillati</taxon>
        <taxon>Actinomycetota</taxon>
        <taxon>Actinomycetes</taxon>
        <taxon>Mycobacteriales</taxon>
        <taxon>Nocardiaceae</taxon>
        <taxon>Nocardia</taxon>
    </lineage>
</organism>
<dbReference type="Proteomes" id="UP001551695">
    <property type="component" value="Unassembled WGS sequence"/>
</dbReference>
<reference evidence="4 5" key="1">
    <citation type="submission" date="2024-06" db="EMBL/GenBank/DDBJ databases">
        <title>The Natural Products Discovery Center: Release of the First 8490 Sequenced Strains for Exploring Actinobacteria Biosynthetic Diversity.</title>
        <authorList>
            <person name="Kalkreuter E."/>
            <person name="Kautsar S.A."/>
            <person name="Yang D."/>
            <person name="Bader C.D."/>
            <person name="Teijaro C.N."/>
            <person name="Fluegel L."/>
            <person name="Davis C.M."/>
            <person name="Simpson J.R."/>
            <person name="Lauterbach L."/>
            <person name="Steele A.D."/>
            <person name="Gui C."/>
            <person name="Meng S."/>
            <person name="Li G."/>
            <person name="Viehrig K."/>
            <person name="Ye F."/>
            <person name="Su P."/>
            <person name="Kiefer A.F."/>
            <person name="Nichols A."/>
            <person name="Cepeda A.J."/>
            <person name="Yan W."/>
            <person name="Fan B."/>
            <person name="Jiang Y."/>
            <person name="Adhikari A."/>
            <person name="Zheng C.-J."/>
            <person name="Schuster L."/>
            <person name="Cowan T.M."/>
            <person name="Smanski M.J."/>
            <person name="Chevrette M.G."/>
            <person name="De Carvalho L.P.S."/>
            <person name="Shen B."/>
        </authorList>
    </citation>
    <scope>NUCLEOTIDE SEQUENCE [LARGE SCALE GENOMIC DNA]</scope>
    <source>
        <strain evidence="4 5">NPDC050403</strain>
    </source>
</reference>
<dbReference type="PANTHER" id="PTHR30055">
    <property type="entry name" value="HTH-TYPE TRANSCRIPTIONAL REGULATOR RUTR"/>
    <property type="match status" value="1"/>
</dbReference>
<dbReference type="InterPro" id="IPR050109">
    <property type="entry name" value="HTH-type_TetR-like_transc_reg"/>
</dbReference>
<feature type="domain" description="HTH tetR-type" evidence="3">
    <location>
        <begin position="1"/>
        <end position="61"/>
    </location>
</feature>
<dbReference type="RefSeq" id="WP_357780087.1">
    <property type="nucleotide sequence ID" value="NZ_JBFAKC010000002.1"/>
</dbReference>
<proteinExistence type="predicted"/>
<dbReference type="InterPro" id="IPR009057">
    <property type="entry name" value="Homeodomain-like_sf"/>
</dbReference>
<sequence>MKIRDRLLLAAERQFAEQGALDATLTQIRDAAGASVGALYHHFPDKADLYRQVWAHALTDYQQHFWAAVGDSADAHAGVTAGVVEHLRWVSANQYRATVLLSARPPGVRESEGNRQFMTDVWRWWRTHAGYGVVRDLPFDLVYALWLGATQEYSRHWLAGDMRTAPTAVADELAEAAWRTLAATDDRDHHLEKGIR</sequence>
<dbReference type="InterPro" id="IPR036271">
    <property type="entry name" value="Tet_transcr_reg_TetR-rel_C_sf"/>
</dbReference>
<dbReference type="InterPro" id="IPR001647">
    <property type="entry name" value="HTH_TetR"/>
</dbReference>
<keyword evidence="5" id="KW-1185">Reference proteome</keyword>
<evidence type="ECO:0000256" key="2">
    <source>
        <dbReference type="PROSITE-ProRule" id="PRU00335"/>
    </source>
</evidence>
<dbReference type="SUPFAM" id="SSF48498">
    <property type="entry name" value="Tetracyclin repressor-like, C-terminal domain"/>
    <property type="match status" value="1"/>
</dbReference>
<dbReference type="Gene3D" id="1.10.357.10">
    <property type="entry name" value="Tetracycline Repressor, domain 2"/>
    <property type="match status" value="1"/>
</dbReference>
<dbReference type="PRINTS" id="PR00455">
    <property type="entry name" value="HTHTETR"/>
</dbReference>
<keyword evidence="1 2" id="KW-0238">DNA-binding</keyword>
<evidence type="ECO:0000259" key="3">
    <source>
        <dbReference type="PROSITE" id="PS50977"/>
    </source>
</evidence>
<dbReference type="EMBL" id="JBFAKC010000002">
    <property type="protein sequence ID" value="MEV0706690.1"/>
    <property type="molecule type" value="Genomic_DNA"/>
</dbReference>
<evidence type="ECO:0000256" key="1">
    <source>
        <dbReference type="ARBA" id="ARBA00023125"/>
    </source>
</evidence>
<dbReference type="PROSITE" id="PS50977">
    <property type="entry name" value="HTH_TETR_2"/>
    <property type="match status" value="1"/>
</dbReference>
<evidence type="ECO:0000313" key="4">
    <source>
        <dbReference type="EMBL" id="MEV0706690.1"/>
    </source>
</evidence>
<dbReference type="Pfam" id="PF00440">
    <property type="entry name" value="TetR_N"/>
    <property type="match status" value="1"/>
</dbReference>
<gene>
    <name evidence="4" type="ORF">AB0I48_03915</name>
</gene>
<dbReference type="PANTHER" id="PTHR30055:SF187">
    <property type="entry name" value="TRANSCRIPTIONAL REGULATORY PROTEIN"/>
    <property type="match status" value="1"/>
</dbReference>
<accession>A0ABV3FMT6</accession>
<evidence type="ECO:0000313" key="5">
    <source>
        <dbReference type="Proteomes" id="UP001551695"/>
    </source>
</evidence>